<dbReference type="Pfam" id="PF12698">
    <property type="entry name" value="ABC2_membrane_3"/>
    <property type="match status" value="1"/>
</dbReference>
<keyword evidence="8" id="KW-1185">Reference proteome</keyword>
<gene>
    <name evidence="7" type="ORF">J2S07_000071</name>
</gene>
<proteinExistence type="predicted"/>
<evidence type="ECO:0000256" key="1">
    <source>
        <dbReference type="ARBA" id="ARBA00004141"/>
    </source>
</evidence>
<dbReference type="Gene3D" id="3.40.1710.10">
    <property type="entry name" value="abc type-2 transporter like domain"/>
    <property type="match status" value="1"/>
</dbReference>
<dbReference type="InterPro" id="IPR051328">
    <property type="entry name" value="T7SS_ABC-Transporter"/>
</dbReference>
<feature type="transmembrane region" description="Helical" evidence="5">
    <location>
        <begin position="588"/>
        <end position="607"/>
    </location>
</feature>
<feature type="transmembrane region" description="Helical" evidence="5">
    <location>
        <begin position="521"/>
        <end position="542"/>
    </location>
</feature>
<keyword evidence="3 5" id="KW-1133">Transmembrane helix</keyword>
<dbReference type="InterPro" id="IPR017501">
    <property type="entry name" value="Phage_infect_YhgE_C"/>
</dbReference>
<dbReference type="PANTHER" id="PTHR43077">
    <property type="entry name" value="TRANSPORT PERMEASE YVFS-RELATED"/>
    <property type="match status" value="1"/>
</dbReference>
<comment type="subcellular location">
    <subcellularLocation>
        <location evidence="1">Membrane</location>
        <topology evidence="1">Multi-pass membrane protein</topology>
    </subcellularLocation>
</comment>
<evidence type="ECO:0000259" key="6">
    <source>
        <dbReference type="Pfam" id="PF12698"/>
    </source>
</evidence>
<evidence type="ECO:0000256" key="3">
    <source>
        <dbReference type="ARBA" id="ARBA00022989"/>
    </source>
</evidence>
<dbReference type="InterPro" id="IPR017500">
    <property type="entry name" value="Phage_infect_YhgE_N"/>
</dbReference>
<evidence type="ECO:0000256" key="2">
    <source>
        <dbReference type="ARBA" id="ARBA00022692"/>
    </source>
</evidence>
<dbReference type="Proteomes" id="UP001231362">
    <property type="component" value="Unassembled WGS sequence"/>
</dbReference>
<dbReference type="RefSeq" id="WP_307148403.1">
    <property type="nucleotide sequence ID" value="NZ_JAUSTU010000001.1"/>
</dbReference>
<dbReference type="EMBL" id="JAUSTU010000001">
    <property type="protein sequence ID" value="MDQ0153773.1"/>
    <property type="molecule type" value="Genomic_DNA"/>
</dbReference>
<evidence type="ECO:0000256" key="5">
    <source>
        <dbReference type="SAM" id="Phobius"/>
    </source>
</evidence>
<feature type="transmembrane region" description="Helical" evidence="5">
    <location>
        <begin position="673"/>
        <end position="694"/>
    </location>
</feature>
<evidence type="ECO:0000256" key="4">
    <source>
        <dbReference type="ARBA" id="ARBA00023136"/>
    </source>
</evidence>
<feature type="transmembrane region" description="Helical" evidence="5">
    <location>
        <begin position="644"/>
        <end position="661"/>
    </location>
</feature>
<keyword evidence="4 5" id="KW-0472">Membrane</keyword>
<name>A0ABT9UYK4_9BACL</name>
<evidence type="ECO:0000313" key="7">
    <source>
        <dbReference type="EMBL" id="MDQ0153773.1"/>
    </source>
</evidence>
<reference evidence="7 8" key="1">
    <citation type="submission" date="2023-07" db="EMBL/GenBank/DDBJ databases">
        <title>Genomic Encyclopedia of Type Strains, Phase IV (KMG-IV): sequencing the most valuable type-strain genomes for metagenomic binning, comparative biology and taxonomic classification.</title>
        <authorList>
            <person name="Goeker M."/>
        </authorList>
    </citation>
    <scope>NUCLEOTIDE SEQUENCE [LARGE SCALE GENOMIC DNA]</scope>
    <source>
        <strain evidence="7 8">DSM 23948</strain>
    </source>
</reference>
<accession>A0ABT9UYK4</accession>
<feature type="transmembrane region" description="Helical" evidence="5">
    <location>
        <begin position="16"/>
        <end position="38"/>
    </location>
</feature>
<feature type="transmembrane region" description="Helical" evidence="5">
    <location>
        <begin position="554"/>
        <end position="576"/>
    </location>
</feature>
<sequence length="716" mass="79523">MRKAWAIFQTDMKRIWANWSAAVIIIGLMILPSLYAWFNIEASWDPYGNTKGVAIAITNLDQGATINGEKINMGDEIVQSLKGNHKLGWKFVTKKESLHGVKRGQYYASIIIPENFSMDIASVLSDEPVKATIDYYVNEKINAIAPKITSTGATGLIGEISYQFIKTASETIFSVFNEIGIELQKDLPTIRRAKEFIFRLEQDLPKIREVIDTASSYAGDAVQLIARLEKDLPTIEKIASKGAALSSDVSTFLQKTGAVLEKVEPNIKQDLILLKQTSNQVDAAISELESENLDPQILQGALKDSINRLDSGMALAESIRKTFESIDAMSNNHLLADESSQLSALQSQFEQQKRLLQDTITALNNGSELSAASVQNIRQHKNRAAQILDGMIGKYNNEIAPAIHSEIGKIQDVLTDTSAVLQQAKKDLPALKQKLPTISKGISNGAKEIKRIQKDFPLLEAKLKDIANKIRDFERKQNLEDIIDLLINDVKRESDFVAEPVRLNAHKLFPIPNYGSAMSPFFTTLSLWVGALLLVSLLTIHVDNREGVYRSYHIYFGRFLTFWVIALFQSLIVTIGDMYILNTYVVDKVWFVIFGLLISSLFMLIVYTMVSVFGNVGKAISIILLVLQISGSGGTFPIQMTPAFFQLINPILPFTYAISLMREATGGMIMGIVIRDLLILAVYAVITLVIGISLKKLVNRLGAPLVNKARESKIIH</sequence>
<comment type="caution">
    <text evidence="7">The sequence shown here is derived from an EMBL/GenBank/DDBJ whole genome shotgun (WGS) entry which is preliminary data.</text>
</comment>
<organism evidence="7 8">
    <name type="scientific">Anoxybacillus andreesenii</name>
    <dbReference type="NCBI Taxonomy" id="1325932"/>
    <lineage>
        <taxon>Bacteria</taxon>
        <taxon>Bacillati</taxon>
        <taxon>Bacillota</taxon>
        <taxon>Bacilli</taxon>
        <taxon>Bacillales</taxon>
        <taxon>Anoxybacillaceae</taxon>
        <taxon>Anoxybacillus</taxon>
    </lineage>
</organism>
<dbReference type="PANTHER" id="PTHR43077:SF10">
    <property type="entry name" value="TRANSPORT PERMEASE PROTEIN"/>
    <property type="match status" value="1"/>
</dbReference>
<feature type="transmembrane region" description="Helical" evidence="5">
    <location>
        <begin position="619"/>
        <end position="638"/>
    </location>
</feature>
<dbReference type="NCBIfam" id="TIGR03062">
    <property type="entry name" value="pip_yhgE_Cterm"/>
    <property type="match status" value="1"/>
</dbReference>
<evidence type="ECO:0000313" key="8">
    <source>
        <dbReference type="Proteomes" id="UP001231362"/>
    </source>
</evidence>
<feature type="domain" description="ABC-2 type transporter transmembrane" evidence="6">
    <location>
        <begin position="464"/>
        <end position="692"/>
    </location>
</feature>
<protein>
    <submittedName>
        <fullName evidence="7">Membrane protein</fullName>
    </submittedName>
</protein>
<keyword evidence="2 5" id="KW-0812">Transmembrane</keyword>
<dbReference type="NCBIfam" id="TIGR03061">
    <property type="entry name" value="pip_yhgE_Nterm"/>
    <property type="match status" value="1"/>
</dbReference>
<dbReference type="InterPro" id="IPR013525">
    <property type="entry name" value="ABC2_TM"/>
</dbReference>